<evidence type="ECO:0000256" key="3">
    <source>
        <dbReference type="ARBA" id="ARBA00022692"/>
    </source>
</evidence>
<evidence type="ECO:0000256" key="1">
    <source>
        <dbReference type="ARBA" id="ARBA00004370"/>
    </source>
</evidence>
<evidence type="ECO:0000256" key="4">
    <source>
        <dbReference type="ARBA" id="ARBA00022989"/>
    </source>
</evidence>
<comment type="subcellular location">
    <subcellularLocation>
        <location evidence="1">Membrane</location>
    </subcellularLocation>
</comment>
<keyword evidence="4 6" id="KW-1133">Transmembrane helix</keyword>
<protein>
    <recommendedName>
        <fullName evidence="9">Transmembrane protein 265</fullName>
    </recommendedName>
</protein>
<evidence type="ECO:0000256" key="5">
    <source>
        <dbReference type="ARBA" id="ARBA00023136"/>
    </source>
</evidence>
<keyword evidence="8" id="KW-1185">Reference proteome</keyword>
<evidence type="ECO:0000256" key="2">
    <source>
        <dbReference type="ARBA" id="ARBA00006843"/>
    </source>
</evidence>
<reference evidence="7 8" key="1">
    <citation type="submission" date="2021-06" db="EMBL/GenBank/DDBJ databases">
        <title>Chromosome-level genome assembly of the red-tail catfish (Hemibagrus wyckioides).</title>
        <authorList>
            <person name="Shao F."/>
        </authorList>
    </citation>
    <scope>NUCLEOTIDE SEQUENCE [LARGE SCALE GENOMIC DNA]</scope>
    <source>
        <strain evidence="7">EC202008001</strain>
        <tissue evidence="7">Blood</tissue>
    </source>
</reference>
<feature type="transmembrane region" description="Helical" evidence="6">
    <location>
        <begin position="123"/>
        <end position="151"/>
    </location>
</feature>
<feature type="transmembrane region" description="Helical" evidence="6">
    <location>
        <begin position="77"/>
        <end position="98"/>
    </location>
</feature>
<dbReference type="EMBL" id="JAHKSW010000002">
    <property type="protein sequence ID" value="KAG7334678.1"/>
    <property type="molecule type" value="Genomic_DNA"/>
</dbReference>
<dbReference type="Pfam" id="PF04505">
    <property type="entry name" value="CD225"/>
    <property type="match status" value="1"/>
</dbReference>
<dbReference type="InterPro" id="IPR007593">
    <property type="entry name" value="CD225/Dispanin_fam"/>
</dbReference>
<evidence type="ECO:0000256" key="6">
    <source>
        <dbReference type="SAM" id="Phobius"/>
    </source>
</evidence>
<keyword evidence="3 6" id="KW-0812">Transmembrane</keyword>
<dbReference type="Proteomes" id="UP000824219">
    <property type="component" value="Linkage Group LG02"/>
</dbReference>
<comment type="caution">
    <text evidence="7">The sequence shown here is derived from an EMBL/GenBank/DDBJ whole genome shotgun (WGS) entry which is preliminary data.</text>
</comment>
<accession>A0A9D3P893</accession>
<dbReference type="OrthoDB" id="9907795at2759"/>
<dbReference type="GO" id="GO:0016020">
    <property type="term" value="C:membrane"/>
    <property type="evidence" value="ECO:0007669"/>
    <property type="project" value="UniProtKB-SubCell"/>
</dbReference>
<evidence type="ECO:0008006" key="9">
    <source>
        <dbReference type="Google" id="ProtNLM"/>
    </source>
</evidence>
<organism evidence="7 8">
    <name type="scientific">Hemibagrus wyckioides</name>
    <dbReference type="NCBI Taxonomy" id="337641"/>
    <lineage>
        <taxon>Eukaryota</taxon>
        <taxon>Metazoa</taxon>
        <taxon>Chordata</taxon>
        <taxon>Craniata</taxon>
        <taxon>Vertebrata</taxon>
        <taxon>Euteleostomi</taxon>
        <taxon>Actinopterygii</taxon>
        <taxon>Neopterygii</taxon>
        <taxon>Teleostei</taxon>
        <taxon>Ostariophysi</taxon>
        <taxon>Siluriformes</taxon>
        <taxon>Bagridae</taxon>
        <taxon>Hemibagrus</taxon>
    </lineage>
</organism>
<evidence type="ECO:0000313" key="7">
    <source>
        <dbReference type="EMBL" id="KAG7334678.1"/>
    </source>
</evidence>
<proteinExistence type="inferred from homology"/>
<dbReference type="AlphaFoldDB" id="A0A9D3P893"/>
<comment type="similarity">
    <text evidence="2">Belongs to the CD225/Dispanin family.</text>
</comment>
<sequence>MSHLPKHLSTRVELLRDIKRALWNFVRLLPQTLSSVKKMTHEATPSTPLTAATNSTLVDVEKGSDDQHLRVRDYRKLAICSIICGLSCVGIVSLIYSVKTREQNKTSEGKPSQKAKEYSRKTLYWGVGALVALPLLIILIILLLGLLSYLLTFIN</sequence>
<name>A0A9D3P893_9TELE</name>
<keyword evidence="5 6" id="KW-0472">Membrane</keyword>
<gene>
    <name evidence="7" type="ORF">KOW79_001274</name>
</gene>
<evidence type="ECO:0000313" key="8">
    <source>
        <dbReference type="Proteomes" id="UP000824219"/>
    </source>
</evidence>